<organism evidence="2 3">
    <name type="scientific">Rhizobium sullae</name>
    <name type="common">Rhizobium hedysari</name>
    <dbReference type="NCBI Taxonomy" id="50338"/>
    <lineage>
        <taxon>Bacteria</taxon>
        <taxon>Pseudomonadati</taxon>
        <taxon>Pseudomonadota</taxon>
        <taxon>Alphaproteobacteria</taxon>
        <taxon>Hyphomicrobiales</taxon>
        <taxon>Rhizobiaceae</taxon>
        <taxon>Rhizobium/Agrobacterium group</taxon>
        <taxon>Rhizobium</taxon>
    </lineage>
</organism>
<name>A0A4R3Q9L4_RHISU</name>
<protein>
    <submittedName>
        <fullName evidence="2">Uncharacterized protein</fullName>
    </submittedName>
</protein>
<evidence type="ECO:0000313" key="2">
    <source>
        <dbReference type="EMBL" id="TCU17404.1"/>
    </source>
</evidence>
<keyword evidence="1" id="KW-0732">Signal</keyword>
<evidence type="ECO:0000313" key="3">
    <source>
        <dbReference type="Proteomes" id="UP000294576"/>
    </source>
</evidence>
<comment type="caution">
    <text evidence="2">The sequence shown here is derived from an EMBL/GenBank/DDBJ whole genome shotgun (WGS) entry which is preliminary data.</text>
</comment>
<feature type="chain" id="PRO_5020467036" evidence="1">
    <location>
        <begin position="21"/>
        <end position="108"/>
    </location>
</feature>
<proteinExistence type="predicted"/>
<sequence length="108" mass="13519">MRIVHFAVAALLSLGSAAVAVEPVVAAPVYAPVASVDKSDVVKVHYRDHRRHWRHSWRHERRDWRHHPYAYERSYYYRPWRAERRWRERHYWRHHHRPHHYLQFRIDL</sequence>
<accession>A0A4R3Q9L4</accession>
<gene>
    <name evidence="2" type="ORF">EV132_104434</name>
</gene>
<feature type="signal peptide" evidence="1">
    <location>
        <begin position="1"/>
        <end position="20"/>
    </location>
</feature>
<dbReference type="Proteomes" id="UP000294576">
    <property type="component" value="Unassembled WGS sequence"/>
</dbReference>
<reference evidence="2 3" key="1">
    <citation type="submission" date="2019-03" db="EMBL/GenBank/DDBJ databases">
        <title>Genomic Encyclopedia of Type Strains, Phase IV (KMG-V): Genome sequencing to study the core and pangenomes of soil and plant-associated prokaryotes.</title>
        <authorList>
            <person name="Whitman W."/>
        </authorList>
    </citation>
    <scope>NUCLEOTIDE SEQUENCE [LARGE SCALE GENOMIC DNA]</scope>
    <source>
        <strain evidence="2 3">Hc14</strain>
    </source>
</reference>
<dbReference type="RefSeq" id="WP_132561699.1">
    <property type="nucleotide sequence ID" value="NZ_SMBH01000004.1"/>
</dbReference>
<dbReference type="AlphaFoldDB" id="A0A4R3Q9L4"/>
<dbReference type="EMBL" id="SMBH01000004">
    <property type="protein sequence ID" value="TCU17404.1"/>
    <property type="molecule type" value="Genomic_DNA"/>
</dbReference>
<evidence type="ECO:0000256" key="1">
    <source>
        <dbReference type="SAM" id="SignalP"/>
    </source>
</evidence>